<dbReference type="AlphaFoldDB" id="A0A3Q9JLH9"/>
<feature type="repeat" description="TPR" evidence="1">
    <location>
        <begin position="147"/>
        <end position="180"/>
    </location>
</feature>
<feature type="repeat" description="TPR" evidence="1">
    <location>
        <begin position="77"/>
        <end position="110"/>
    </location>
</feature>
<dbReference type="InterPro" id="IPR019734">
    <property type="entry name" value="TPR_rpt"/>
</dbReference>
<sequence>MKIVKLLKVFFVTVICIAVIGCVTEVSGKRGALNTEKGRQEAVQAYIDLALGYIREGQTEEAKQPLVDALKIEPNSADVNAMIAYVFQLEQNYKDADIYFKKALSSDPSSSRILNNYGVFLFSQNRLDESKKYFLKALDDPFYSERSMVFENIGLVELQQNNLVKAEENFRQALLLNRSRVVSTLGLAQVYGQKKNYPAALNYYNNYVNMMGDAQSPQGLLLGIRLSNAMNDKTSAAKYAMQLEQLYPKSVEYREYKAGSK</sequence>
<organism evidence="2 3">
    <name type="scientific">Entomomonas moraniae</name>
    <dbReference type="NCBI Taxonomy" id="2213226"/>
    <lineage>
        <taxon>Bacteria</taxon>
        <taxon>Pseudomonadati</taxon>
        <taxon>Pseudomonadota</taxon>
        <taxon>Gammaproteobacteria</taxon>
        <taxon>Pseudomonadales</taxon>
        <taxon>Pseudomonadaceae</taxon>
        <taxon>Entomomonas</taxon>
    </lineage>
</organism>
<gene>
    <name evidence="2" type="primary">pilW</name>
    <name evidence="2" type="ORF">DM558_05895</name>
</gene>
<protein>
    <submittedName>
        <fullName evidence="2">Type IV pilus biogenesis/stability protein PilW</fullName>
    </submittedName>
</protein>
<dbReference type="SMART" id="SM00028">
    <property type="entry name" value="TPR"/>
    <property type="match status" value="5"/>
</dbReference>
<dbReference type="Pfam" id="PF13432">
    <property type="entry name" value="TPR_16"/>
    <property type="match status" value="2"/>
</dbReference>
<evidence type="ECO:0000256" key="1">
    <source>
        <dbReference type="PROSITE-ProRule" id="PRU00339"/>
    </source>
</evidence>
<dbReference type="Pfam" id="PF13181">
    <property type="entry name" value="TPR_8"/>
    <property type="match status" value="1"/>
</dbReference>
<name>A0A3Q9JLH9_9GAMM</name>
<dbReference type="PANTHER" id="PTHR12558">
    <property type="entry name" value="CELL DIVISION CYCLE 16,23,27"/>
    <property type="match status" value="1"/>
</dbReference>
<dbReference type="KEGG" id="emo:DM558_05895"/>
<reference evidence="3" key="1">
    <citation type="submission" date="2018-06" db="EMBL/GenBank/DDBJ databases">
        <title>Complete genome of Pseudomonas insecticola strain QZS01.</title>
        <authorList>
            <person name="Wang J."/>
            <person name="Su Q."/>
        </authorList>
    </citation>
    <scope>NUCLEOTIDE SEQUENCE [LARGE SCALE GENOMIC DNA]</scope>
    <source>
        <strain evidence="3">QZS01</strain>
    </source>
</reference>
<feature type="repeat" description="TPR" evidence="1">
    <location>
        <begin position="43"/>
        <end position="76"/>
    </location>
</feature>
<evidence type="ECO:0000313" key="3">
    <source>
        <dbReference type="Proteomes" id="UP000273143"/>
    </source>
</evidence>
<dbReference type="NCBIfam" id="TIGR02521">
    <property type="entry name" value="type_IV_pilW"/>
    <property type="match status" value="1"/>
</dbReference>
<dbReference type="InterPro" id="IPR013360">
    <property type="entry name" value="Pilus_4_PilW"/>
</dbReference>
<keyword evidence="3" id="KW-1185">Reference proteome</keyword>
<keyword evidence="1" id="KW-0802">TPR repeat</keyword>
<dbReference type="RefSeq" id="WP_127162613.1">
    <property type="nucleotide sequence ID" value="NZ_CP029822.1"/>
</dbReference>
<dbReference type="InterPro" id="IPR011990">
    <property type="entry name" value="TPR-like_helical_dom_sf"/>
</dbReference>
<dbReference type="PROSITE" id="PS50005">
    <property type="entry name" value="TPR"/>
    <property type="match status" value="3"/>
</dbReference>
<dbReference type="Gene3D" id="1.25.40.10">
    <property type="entry name" value="Tetratricopeptide repeat domain"/>
    <property type="match status" value="1"/>
</dbReference>
<dbReference type="Proteomes" id="UP000273143">
    <property type="component" value="Chromosome"/>
</dbReference>
<proteinExistence type="predicted"/>
<dbReference type="EMBL" id="CP029822">
    <property type="protein sequence ID" value="AZS50334.1"/>
    <property type="molecule type" value="Genomic_DNA"/>
</dbReference>
<dbReference type="PANTHER" id="PTHR12558:SF13">
    <property type="entry name" value="CELL DIVISION CYCLE PROTEIN 27 HOMOLOG"/>
    <property type="match status" value="1"/>
</dbReference>
<accession>A0A3Q9JLH9</accession>
<dbReference type="PROSITE" id="PS51257">
    <property type="entry name" value="PROKAR_LIPOPROTEIN"/>
    <property type="match status" value="1"/>
</dbReference>
<evidence type="ECO:0000313" key="2">
    <source>
        <dbReference type="EMBL" id="AZS50334.1"/>
    </source>
</evidence>
<dbReference type="SUPFAM" id="SSF48452">
    <property type="entry name" value="TPR-like"/>
    <property type="match status" value="1"/>
</dbReference>